<dbReference type="GO" id="GO:0005737">
    <property type="term" value="C:cytoplasm"/>
    <property type="evidence" value="ECO:0007669"/>
    <property type="project" value="UniProtKB-SubCell"/>
</dbReference>
<keyword evidence="4" id="KW-0378">Hydrolase</keyword>
<keyword evidence="7" id="KW-1185">Reference proteome</keyword>
<dbReference type="EC" id="3.1.3.48" evidence="2"/>
<gene>
    <name evidence="6" type="ORF">AV274_3858</name>
</gene>
<name>A0A196SBX2_BLAHN</name>
<reference evidence="6 7" key="1">
    <citation type="submission" date="2016-05" db="EMBL/GenBank/DDBJ databases">
        <title>Nuclear genome of Blastocystis sp. subtype 1 NandII.</title>
        <authorList>
            <person name="Gentekaki E."/>
            <person name="Curtis B."/>
            <person name="Stairs C."/>
            <person name="Eme L."/>
            <person name="Herman E."/>
            <person name="Klimes V."/>
            <person name="Arias M.C."/>
            <person name="Elias M."/>
            <person name="Hilliou F."/>
            <person name="Klute M."/>
            <person name="Malik S.-B."/>
            <person name="Pightling A."/>
            <person name="Rachubinski R."/>
            <person name="Salas D."/>
            <person name="Schlacht A."/>
            <person name="Suga H."/>
            <person name="Archibald J."/>
            <person name="Ball S.G."/>
            <person name="Clark G."/>
            <person name="Dacks J."/>
            <person name="Van Der Giezen M."/>
            <person name="Tsaousis A."/>
            <person name="Roger A."/>
        </authorList>
    </citation>
    <scope>NUCLEOTIDE SEQUENCE [LARGE SCALE GENOMIC DNA]</scope>
    <source>
        <strain evidence="7">ATCC 50177 / NandII</strain>
    </source>
</reference>
<evidence type="ECO:0000256" key="5">
    <source>
        <dbReference type="ARBA" id="ARBA00022912"/>
    </source>
</evidence>
<dbReference type="PANTHER" id="PTHR31126">
    <property type="entry name" value="TYROSINE-PROTEIN PHOSPHATASE"/>
    <property type="match status" value="1"/>
</dbReference>
<evidence type="ECO:0000256" key="1">
    <source>
        <dbReference type="ARBA" id="ARBA00004496"/>
    </source>
</evidence>
<keyword evidence="5" id="KW-0904">Protein phosphatase</keyword>
<comment type="caution">
    <text evidence="6">The sequence shown here is derived from an EMBL/GenBank/DDBJ whole genome shotgun (WGS) entry which is preliminary data.</text>
</comment>
<dbReference type="STRING" id="478820.A0A196SBX2"/>
<dbReference type="Proteomes" id="UP000078348">
    <property type="component" value="Unassembled WGS sequence"/>
</dbReference>
<evidence type="ECO:0000313" key="6">
    <source>
        <dbReference type="EMBL" id="OAO14555.1"/>
    </source>
</evidence>
<dbReference type="FunFam" id="3.90.190.10:FF:000035">
    <property type="entry name" value="Tyrosine phosphatase, putative"/>
    <property type="match status" value="1"/>
</dbReference>
<dbReference type="Pfam" id="PF03162">
    <property type="entry name" value="Y_phosphatase2"/>
    <property type="match status" value="1"/>
</dbReference>
<comment type="subcellular location">
    <subcellularLocation>
        <location evidence="1">Cytoplasm</location>
    </subcellularLocation>
</comment>
<dbReference type="AlphaFoldDB" id="A0A196SBX2"/>
<dbReference type="PRINTS" id="PR01911">
    <property type="entry name" value="PFDSPHPHTASE"/>
</dbReference>
<dbReference type="GO" id="GO:0004725">
    <property type="term" value="F:protein tyrosine phosphatase activity"/>
    <property type="evidence" value="ECO:0007669"/>
    <property type="project" value="UniProtKB-EC"/>
</dbReference>
<dbReference type="InterPro" id="IPR004861">
    <property type="entry name" value="Siw14-like"/>
</dbReference>
<evidence type="ECO:0000256" key="2">
    <source>
        <dbReference type="ARBA" id="ARBA00013064"/>
    </source>
</evidence>
<dbReference type="EMBL" id="LXWW01000238">
    <property type="protein sequence ID" value="OAO14555.1"/>
    <property type="molecule type" value="Genomic_DNA"/>
</dbReference>
<dbReference type="OrthoDB" id="6375174at2759"/>
<evidence type="ECO:0000313" key="7">
    <source>
        <dbReference type="Proteomes" id="UP000078348"/>
    </source>
</evidence>
<accession>A0A196SBX2</accession>
<evidence type="ECO:0000256" key="4">
    <source>
        <dbReference type="ARBA" id="ARBA00022801"/>
    </source>
</evidence>
<protein>
    <recommendedName>
        <fullName evidence="2">protein-tyrosine-phosphatase</fullName>
        <ecNumber evidence="2">3.1.3.48</ecNumber>
    </recommendedName>
</protein>
<organism evidence="6 7">
    <name type="scientific">Blastocystis sp. subtype 1 (strain ATCC 50177 / NandII)</name>
    <dbReference type="NCBI Taxonomy" id="478820"/>
    <lineage>
        <taxon>Eukaryota</taxon>
        <taxon>Sar</taxon>
        <taxon>Stramenopiles</taxon>
        <taxon>Bigyra</taxon>
        <taxon>Opalozoa</taxon>
        <taxon>Opalinata</taxon>
        <taxon>Blastocystidae</taxon>
        <taxon>Blastocystis</taxon>
    </lineage>
</organism>
<dbReference type="SUPFAM" id="SSF52799">
    <property type="entry name" value="(Phosphotyrosine protein) phosphatases II"/>
    <property type="match status" value="1"/>
</dbReference>
<dbReference type="InterPro" id="IPR029021">
    <property type="entry name" value="Prot-tyrosine_phosphatase-like"/>
</dbReference>
<keyword evidence="3" id="KW-0963">Cytoplasm</keyword>
<proteinExistence type="predicted"/>
<sequence length="164" mass="19169">MTKYIPPRNFNMVYNNIYRCTTPSDLNYPFLERLRLKTVVYLSDDPVSSELKSFCDDYNISLRQVFSTRRNNSVDETLVVNALKVVFDASNLPVLIMCDEGSNRTGIVVSCFRKKQKWNLASIFEEYRRYDGPKSDFDSEQFIELFDPDLIRVPLEDNSLFGLF</sequence>
<dbReference type="PANTHER" id="PTHR31126:SF8">
    <property type="entry name" value="TYROSINE-PROTEIN PHOSPHATASE OCA1-RELATED"/>
    <property type="match status" value="1"/>
</dbReference>
<dbReference type="Gene3D" id="3.90.190.10">
    <property type="entry name" value="Protein tyrosine phosphatase superfamily"/>
    <property type="match status" value="1"/>
</dbReference>
<evidence type="ECO:0000256" key="3">
    <source>
        <dbReference type="ARBA" id="ARBA00022490"/>
    </source>
</evidence>
<dbReference type="InterPro" id="IPR020428">
    <property type="entry name" value="PFA-DSPs"/>
</dbReference>